<evidence type="ECO:0000256" key="2">
    <source>
        <dbReference type="ARBA" id="ARBA00022771"/>
    </source>
</evidence>
<feature type="compositionally biased region" description="Basic and acidic residues" evidence="5">
    <location>
        <begin position="214"/>
        <end position="244"/>
    </location>
</feature>
<evidence type="ECO:0000256" key="3">
    <source>
        <dbReference type="ARBA" id="ARBA00022833"/>
    </source>
</evidence>
<organism evidence="7 8">
    <name type="scientific">Zymoseptoria tritici (strain ST99CH_3D7)</name>
    <dbReference type="NCBI Taxonomy" id="1276538"/>
    <lineage>
        <taxon>Eukaryota</taxon>
        <taxon>Fungi</taxon>
        <taxon>Dikarya</taxon>
        <taxon>Ascomycota</taxon>
        <taxon>Pezizomycotina</taxon>
        <taxon>Dothideomycetes</taxon>
        <taxon>Dothideomycetidae</taxon>
        <taxon>Mycosphaerellales</taxon>
        <taxon>Mycosphaerellaceae</taxon>
        <taxon>Zymoseptoria</taxon>
    </lineage>
</organism>
<dbReference type="STRING" id="1276538.A0A1X7S0N7"/>
<dbReference type="AlphaFoldDB" id="A0A1X7S0N7"/>
<evidence type="ECO:0000259" key="6">
    <source>
        <dbReference type="PROSITE" id="PS50865"/>
    </source>
</evidence>
<evidence type="ECO:0000256" key="4">
    <source>
        <dbReference type="PROSITE-ProRule" id="PRU00134"/>
    </source>
</evidence>
<accession>A0A1X7S0N7</accession>
<dbReference type="SUPFAM" id="SSF144232">
    <property type="entry name" value="HIT/MYND zinc finger-like"/>
    <property type="match status" value="1"/>
</dbReference>
<dbReference type="EMBL" id="LT853699">
    <property type="protein sequence ID" value="SMQ53189.1"/>
    <property type="molecule type" value="Genomic_DNA"/>
</dbReference>
<evidence type="ECO:0000256" key="1">
    <source>
        <dbReference type="ARBA" id="ARBA00022723"/>
    </source>
</evidence>
<proteinExistence type="predicted"/>
<protein>
    <recommendedName>
        <fullName evidence="6">MYND-type domain-containing protein</fullName>
    </recommendedName>
</protein>
<keyword evidence="2 4" id="KW-0863">Zinc-finger</keyword>
<dbReference type="PROSITE" id="PS50865">
    <property type="entry name" value="ZF_MYND_2"/>
    <property type="match status" value="1"/>
</dbReference>
<keyword evidence="1" id="KW-0479">Metal-binding</keyword>
<reference evidence="7 8" key="1">
    <citation type="submission" date="2016-06" db="EMBL/GenBank/DDBJ databases">
        <authorList>
            <person name="Kjaerup R.B."/>
            <person name="Dalgaard T.S."/>
            <person name="Juul-Madsen H.R."/>
        </authorList>
    </citation>
    <scope>NUCLEOTIDE SEQUENCE [LARGE SCALE GENOMIC DNA]</scope>
</reference>
<evidence type="ECO:0000313" key="7">
    <source>
        <dbReference type="EMBL" id="SMQ53189.1"/>
    </source>
</evidence>
<dbReference type="Pfam" id="PF01753">
    <property type="entry name" value="zf-MYND"/>
    <property type="match status" value="1"/>
</dbReference>
<dbReference type="Gene3D" id="6.10.140.2220">
    <property type="match status" value="1"/>
</dbReference>
<gene>
    <name evidence="7" type="ORF">ZT3D7_G8342</name>
</gene>
<dbReference type="InterPro" id="IPR002893">
    <property type="entry name" value="Znf_MYND"/>
</dbReference>
<evidence type="ECO:0000313" key="8">
    <source>
        <dbReference type="Proteomes" id="UP000215127"/>
    </source>
</evidence>
<dbReference type="PROSITE" id="PS01360">
    <property type="entry name" value="ZF_MYND_1"/>
    <property type="match status" value="1"/>
</dbReference>
<sequence>MATMTDTERSRLIKLGKVAKNHHEKDSALLAEAVVAKDPQRERRIAVYLHNDAQELLILGEILGAHGTEFTTQGKQTRRTLLEVYGIEIDEMTIAMQLYLWKERQTMDNAMGNELGIGEEILEEAEGAPLYTKDFLAWSEDVLRFPAAAPRQKCTFCGDAATDYRVLQACGSCKKTLYCDKRCQKMHWRKEHKAVCKKEAGTDKVEELTAEETQENKSEEAEAEDNHDVERAKEAKQEHSKPEESQAADSTIKESKEGDGSVD</sequence>
<feature type="compositionally biased region" description="Basic and acidic residues" evidence="5">
    <location>
        <begin position="251"/>
        <end position="263"/>
    </location>
</feature>
<dbReference type="GO" id="GO:0008270">
    <property type="term" value="F:zinc ion binding"/>
    <property type="evidence" value="ECO:0007669"/>
    <property type="project" value="UniProtKB-KW"/>
</dbReference>
<keyword evidence="3" id="KW-0862">Zinc</keyword>
<dbReference type="Proteomes" id="UP000215127">
    <property type="component" value="Chromosome 8"/>
</dbReference>
<keyword evidence="8" id="KW-1185">Reference proteome</keyword>
<evidence type="ECO:0000256" key="5">
    <source>
        <dbReference type="SAM" id="MobiDB-lite"/>
    </source>
</evidence>
<feature type="domain" description="MYND-type" evidence="6">
    <location>
        <begin position="154"/>
        <end position="196"/>
    </location>
</feature>
<name>A0A1X7S0N7_ZYMT9</name>
<feature type="region of interest" description="Disordered" evidence="5">
    <location>
        <begin position="199"/>
        <end position="263"/>
    </location>
</feature>